<dbReference type="Pfam" id="PF00098">
    <property type="entry name" value="zf-CCHC"/>
    <property type="match status" value="1"/>
</dbReference>
<dbReference type="SMART" id="SM00343">
    <property type="entry name" value="ZnF_C2HC"/>
    <property type="match status" value="1"/>
</dbReference>
<name>A0A9P6IPP3_MORAP</name>
<feature type="non-terminal residue" evidence="4">
    <location>
        <position position="1"/>
    </location>
</feature>
<dbReference type="AlphaFoldDB" id="A0A9P6IPP3"/>
<dbReference type="Gene3D" id="3.30.70.270">
    <property type="match status" value="1"/>
</dbReference>
<feature type="compositionally biased region" description="Acidic residues" evidence="2">
    <location>
        <begin position="315"/>
        <end position="333"/>
    </location>
</feature>
<dbReference type="PANTHER" id="PTHR33223:SF6">
    <property type="entry name" value="CCHC-TYPE DOMAIN-CONTAINING PROTEIN"/>
    <property type="match status" value="1"/>
</dbReference>
<gene>
    <name evidence="4" type="ORF">BGZ70_005269</name>
</gene>
<dbReference type="GO" id="GO:0003676">
    <property type="term" value="F:nucleic acid binding"/>
    <property type="evidence" value="ECO:0007669"/>
    <property type="project" value="InterPro"/>
</dbReference>
<feature type="region of interest" description="Disordered" evidence="2">
    <location>
        <begin position="513"/>
        <end position="541"/>
    </location>
</feature>
<keyword evidence="1" id="KW-0862">Zinc</keyword>
<dbReference type="InterPro" id="IPR036875">
    <property type="entry name" value="Znf_CCHC_sf"/>
</dbReference>
<dbReference type="PANTHER" id="PTHR33223">
    <property type="entry name" value="CCHC-TYPE DOMAIN-CONTAINING PROTEIN"/>
    <property type="match status" value="1"/>
</dbReference>
<dbReference type="PROSITE" id="PS50158">
    <property type="entry name" value="ZF_CCHC"/>
    <property type="match status" value="1"/>
</dbReference>
<organism evidence="4 5">
    <name type="scientific">Mortierella alpina</name>
    <name type="common">Oleaginous fungus</name>
    <name type="synonym">Mortierella renispora</name>
    <dbReference type="NCBI Taxonomy" id="64518"/>
    <lineage>
        <taxon>Eukaryota</taxon>
        <taxon>Fungi</taxon>
        <taxon>Fungi incertae sedis</taxon>
        <taxon>Mucoromycota</taxon>
        <taxon>Mortierellomycotina</taxon>
        <taxon>Mortierellomycetes</taxon>
        <taxon>Mortierellales</taxon>
        <taxon>Mortierellaceae</taxon>
        <taxon>Mortierella</taxon>
    </lineage>
</organism>
<reference evidence="4" key="1">
    <citation type="journal article" date="2020" name="Fungal Divers.">
        <title>Resolving the Mortierellaceae phylogeny through synthesis of multi-gene phylogenetics and phylogenomics.</title>
        <authorList>
            <person name="Vandepol N."/>
            <person name="Liber J."/>
            <person name="Desiro A."/>
            <person name="Na H."/>
            <person name="Kennedy M."/>
            <person name="Barry K."/>
            <person name="Grigoriev I.V."/>
            <person name="Miller A.N."/>
            <person name="O'Donnell K."/>
            <person name="Stajich J.E."/>
            <person name="Bonito G."/>
        </authorList>
    </citation>
    <scope>NUCLEOTIDE SEQUENCE</scope>
    <source>
        <strain evidence="4">CK1249</strain>
    </source>
</reference>
<dbReference type="GO" id="GO:0008270">
    <property type="term" value="F:zinc ion binding"/>
    <property type="evidence" value="ECO:0007669"/>
    <property type="project" value="UniProtKB-KW"/>
</dbReference>
<dbReference type="InterPro" id="IPR043128">
    <property type="entry name" value="Rev_trsase/Diguanyl_cyclase"/>
</dbReference>
<comment type="caution">
    <text evidence="4">The sequence shown here is derived from an EMBL/GenBank/DDBJ whole genome shotgun (WGS) entry which is preliminary data.</text>
</comment>
<dbReference type="Gene3D" id="4.10.60.10">
    <property type="entry name" value="Zinc finger, CCHC-type"/>
    <property type="match status" value="1"/>
</dbReference>
<dbReference type="InterPro" id="IPR043502">
    <property type="entry name" value="DNA/RNA_pol_sf"/>
</dbReference>
<accession>A0A9P6IPP3</accession>
<proteinExistence type="predicted"/>
<keyword evidence="1" id="KW-0863">Zinc-finger</keyword>
<evidence type="ECO:0000313" key="4">
    <source>
        <dbReference type="EMBL" id="KAF9943908.1"/>
    </source>
</evidence>
<feature type="region of interest" description="Disordered" evidence="2">
    <location>
        <begin position="180"/>
        <end position="227"/>
    </location>
</feature>
<dbReference type="OrthoDB" id="2692834at2759"/>
<evidence type="ECO:0000313" key="5">
    <source>
        <dbReference type="Proteomes" id="UP000738359"/>
    </source>
</evidence>
<feature type="compositionally biased region" description="Basic and acidic residues" evidence="2">
    <location>
        <begin position="216"/>
        <end position="225"/>
    </location>
</feature>
<dbReference type="InterPro" id="IPR001878">
    <property type="entry name" value="Znf_CCHC"/>
</dbReference>
<evidence type="ECO:0000256" key="2">
    <source>
        <dbReference type="SAM" id="MobiDB-lite"/>
    </source>
</evidence>
<keyword evidence="5" id="KW-1185">Reference proteome</keyword>
<evidence type="ECO:0000256" key="1">
    <source>
        <dbReference type="PROSITE-ProRule" id="PRU00047"/>
    </source>
</evidence>
<sequence length="541" mass="62324">YVPKPDMPDQDYTMELMSNIAIITPPYFRPGDDPLDWLQMFKKAIKANGWNDTRALGMASAMMNEAAESAIEPPIDDLTTFKQFEEAFLLIFQLTDYKKNALQEAKQYRQADDEDVEIFISNMMKLFRRADITDDAKKAELFAEAANEAIYAKFLRKNPTTFREMKTIARDIDHHRRALAQHKNKNHDSPHEKAMPWNQRPYDAPKNKPLNTPASRKTESERTSEQDLMDDLTTRLGKLTMHEVNAFMASMGYCPVVPVNQSPVVCYKCSQPGHLARNCTMQHPERAQINFVDVYESNPVKTSRALGFLWLATPDDTDQDEDEDEDENDIDEPEKVEINTVAVEIPMLPNDPDDEYPSTPEDELEELRDAYQDVFADDVPELEDWSQVLLNTVLSRLTKMADNEVPSQSFCRSPGPEHEAKDARVSCPDYCEPQEKRCGPKDDLNRFPRNLKNILREMPFTDIFVDDIRIHSETMEPPREHVQQVFERLYDYGVKVKDKIPIDSTADEISCRTDRTGMNGENDQRKDQQCNSFEVEGDTRP</sequence>
<keyword evidence="1" id="KW-0479">Metal-binding</keyword>
<dbReference type="SUPFAM" id="SSF56672">
    <property type="entry name" value="DNA/RNA polymerases"/>
    <property type="match status" value="1"/>
</dbReference>
<protein>
    <recommendedName>
        <fullName evidence="3">CCHC-type domain-containing protein</fullName>
    </recommendedName>
</protein>
<dbReference type="EMBL" id="JAAAHY010002794">
    <property type="protein sequence ID" value="KAF9943908.1"/>
    <property type="molecule type" value="Genomic_DNA"/>
</dbReference>
<evidence type="ECO:0000259" key="3">
    <source>
        <dbReference type="PROSITE" id="PS50158"/>
    </source>
</evidence>
<feature type="non-terminal residue" evidence="4">
    <location>
        <position position="541"/>
    </location>
</feature>
<dbReference type="SUPFAM" id="SSF57756">
    <property type="entry name" value="Retrovirus zinc finger-like domains"/>
    <property type="match status" value="1"/>
</dbReference>
<feature type="domain" description="CCHC-type" evidence="3">
    <location>
        <begin position="266"/>
        <end position="279"/>
    </location>
</feature>
<dbReference type="Proteomes" id="UP000738359">
    <property type="component" value="Unassembled WGS sequence"/>
</dbReference>
<feature type="region of interest" description="Disordered" evidence="2">
    <location>
        <begin position="313"/>
        <end position="333"/>
    </location>
</feature>